<proteinExistence type="predicted"/>
<organism evidence="6 7">
    <name type="scientific">Vibrio rumoiensis 1S-45</name>
    <dbReference type="NCBI Taxonomy" id="1188252"/>
    <lineage>
        <taxon>Bacteria</taxon>
        <taxon>Pseudomonadati</taxon>
        <taxon>Pseudomonadota</taxon>
        <taxon>Gammaproteobacteria</taxon>
        <taxon>Vibrionales</taxon>
        <taxon>Vibrionaceae</taxon>
        <taxon>Vibrio</taxon>
    </lineage>
</organism>
<dbReference type="STRING" id="1188252.A1QC_06520"/>
<dbReference type="Gene3D" id="3.30.450.20">
    <property type="entry name" value="PAS domain"/>
    <property type="match status" value="2"/>
</dbReference>
<dbReference type="InterPro" id="IPR050469">
    <property type="entry name" value="Diguanylate_Cyclase"/>
</dbReference>
<gene>
    <name evidence="6" type="ORF">A1QC_06520</name>
</gene>
<dbReference type="GO" id="GO:0043709">
    <property type="term" value="P:cell adhesion involved in single-species biofilm formation"/>
    <property type="evidence" value="ECO:0007669"/>
    <property type="project" value="TreeGrafter"/>
</dbReference>
<feature type="domain" description="GGDEF" evidence="5">
    <location>
        <begin position="354"/>
        <end position="483"/>
    </location>
</feature>
<evidence type="ECO:0000256" key="4">
    <source>
        <dbReference type="SAM" id="Phobius"/>
    </source>
</evidence>
<dbReference type="GO" id="GO:1902201">
    <property type="term" value="P:negative regulation of bacterial-type flagellum-dependent cell motility"/>
    <property type="evidence" value="ECO:0007669"/>
    <property type="project" value="TreeGrafter"/>
</dbReference>
<dbReference type="Gene3D" id="3.30.70.270">
    <property type="match status" value="1"/>
</dbReference>
<dbReference type="InterPro" id="IPR029787">
    <property type="entry name" value="Nucleotide_cyclase"/>
</dbReference>
<evidence type="ECO:0000259" key="5">
    <source>
        <dbReference type="PROSITE" id="PS50887"/>
    </source>
</evidence>
<dbReference type="InterPro" id="IPR000160">
    <property type="entry name" value="GGDEF_dom"/>
</dbReference>
<dbReference type="eggNOG" id="COG3706">
    <property type="taxonomic scope" value="Bacteria"/>
</dbReference>
<dbReference type="CDD" id="cd12912">
    <property type="entry name" value="PDC2_MCP_like"/>
    <property type="match status" value="1"/>
</dbReference>
<keyword evidence="4" id="KW-0472">Membrane</keyword>
<evidence type="ECO:0000256" key="2">
    <source>
        <dbReference type="ARBA" id="ARBA00012528"/>
    </source>
</evidence>
<dbReference type="PANTHER" id="PTHR45138:SF9">
    <property type="entry name" value="DIGUANYLATE CYCLASE DGCM-RELATED"/>
    <property type="match status" value="1"/>
</dbReference>
<dbReference type="PROSITE" id="PS50887">
    <property type="entry name" value="GGDEF"/>
    <property type="match status" value="1"/>
</dbReference>
<dbReference type="GO" id="GO:0005886">
    <property type="term" value="C:plasma membrane"/>
    <property type="evidence" value="ECO:0007669"/>
    <property type="project" value="TreeGrafter"/>
</dbReference>
<dbReference type="SUPFAM" id="SSF55073">
    <property type="entry name" value="Nucleotide cyclase"/>
    <property type="match status" value="1"/>
</dbReference>
<dbReference type="AlphaFoldDB" id="A0A1E5E3Y0"/>
<dbReference type="InterPro" id="IPR004010">
    <property type="entry name" value="Double_Cache_2"/>
</dbReference>
<keyword evidence="4" id="KW-0812">Transmembrane</keyword>
<comment type="caution">
    <text evidence="6">The sequence shown here is derived from an EMBL/GenBank/DDBJ whole genome shotgun (WGS) entry which is preliminary data.</text>
</comment>
<keyword evidence="4" id="KW-1133">Transmembrane helix</keyword>
<dbReference type="OrthoDB" id="5496380at2"/>
<dbReference type="GO" id="GO:0052621">
    <property type="term" value="F:diguanylate cyclase activity"/>
    <property type="evidence" value="ECO:0007669"/>
    <property type="project" value="UniProtKB-EC"/>
</dbReference>
<feature type="transmembrane region" description="Helical" evidence="4">
    <location>
        <begin position="294"/>
        <end position="316"/>
    </location>
</feature>
<protein>
    <recommendedName>
        <fullName evidence="2">diguanylate cyclase</fullName>
        <ecNumber evidence="2">2.7.7.65</ecNumber>
    </recommendedName>
</protein>
<dbReference type="Proteomes" id="UP000094070">
    <property type="component" value="Unassembled WGS sequence"/>
</dbReference>
<dbReference type="EC" id="2.7.7.65" evidence="2"/>
<dbReference type="RefSeq" id="WP_017023991.1">
    <property type="nucleotide sequence ID" value="NZ_AJYK02000038.1"/>
</dbReference>
<reference evidence="6 7" key="1">
    <citation type="journal article" date="2012" name="Science">
        <title>Ecological populations of bacteria act as socially cohesive units of antibiotic production and resistance.</title>
        <authorList>
            <person name="Cordero O.X."/>
            <person name="Wildschutte H."/>
            <person name="Kirkup B."/>
            <person name="Proehl S."/>
            <person name="Ngo L."/>
            <person name="Hussain F."/>
            <person name="Le Roux F."/>
            <person name="Mincer T."/>
            <person name="Polz M.F."/>
        </authorList>
    </citation>
    <scope>NUCLEOTIDE SEQUENCE [LARGE SCALE GENOMIC DNA]</scope>
    <source>
        <strain evidence="6 7">1S-45</strain>
    </source>
</reference>
<accession>A0A1E5E3Y0</accession>
<dbReference type="InterPro" id="IPR043128">
    <property type="entry name" value="Rev_trsase/Diguanyl_cyclase"/>
</dbReference>
<dbReference type="EMBL" id="AJYK02000038">
    <property type="protein sequence ID" value="OEF27269.1"/>
    <property type="molecule type" value="Genomic_DNA"/>
</dbReference>
<dbReference type="FunFam" id="3.30.70.270:FF:000001">
    <property type="entry name" value="Diguanylate cyclase domain protein"/>
    <property type="match status" value="1"/>
</dbReference>
<evidence type="ECO:0000256" key="1">
    <source>
        <dbReference type="ARBA" id="ARBA00001946"/>
    </source>
</evidence>
<comment type="catalytic activity">
    <reaction evidence="3">
        <text>2 GTP = 3',3'-c-di-GMP + 2 diphosphate</text>
        <dbReference type="Rhea" id="RHEA:24898"/>
        <dbReference type="ChEBI" id="CHEBI:33019"/>
        <dbReference type="ChEBI" id="CHEBI:37565"/>
        <dbReference type="ChEBI" id="CHEBI:58805"/>
        <dbReference type="EC" id="2.7.7.65"/>
    </reaction>
</comment>
<comment type="cofactor">
    <cofactor evidence="1">
        <name>Mg(2+)</name>
        <dbReference type="ChEBI" id="CHEBI:18420"/>
    </cofactor>
</comment>
<dbReference type="Pfam" id="PF08269">
    <property type="entry name" value="dCache_2"/>
    <property type="match status" value="1"/>
</dbReference>
<evidence type="ECO:0000256" key="3">
    <source>
        <dbReference type="ARBA" id="ARBA00034247"/>
    </source>
</evidence>
<dbReference type="PANTHER" id="PTHR45138">
    <property type="entry name" value="REGULATORY COMPONENTS OF SENSORY TRANSDUCTION SYSTEM"/>
    <property type="match status" value="1"/>
</dbReference>
<evidence type="ECO:0000313" key="7">
    <source>
        <dbReference type="Proteomes" id="UP000094070"/>
    </source>
</evidence>
<dbReference type="NCBIfam" id="TIGR00254">
    <property type="entry name" value="GGDEF"/>
    <property type="match status" value="1"/>
</dbReference>
<keyword evidence="7" id="KW-1185">Reference proteome</keyword>
<evidence type="ECO:0000313" key="6">
    <source>
        <dbReference type="EMBL" id="OEF27269.1"/>
    </source>
</evidence>
<name>A0A1E5E3Y0_9VIBR</name>
<dbReference type="SMART" id="SM00267">
    <property type="entry name" value="GGDEF"/>
    <property type="match status" value="1"/>
</dbReference>
<dbReference type="CDD" id="cd01949">
    <property type="entry name" value="GGDEF"/>
    <property type="match status" value="1"/>
</dbReference>
<sequence>MNQKPFSILTSILIAIVIASTIGYTISQFYNVEKRLTETTDAIFTKTVEASYDIIDTTVNESLKNYLRGIAFSIKEMIEISDQMKLNQSNVERFLDQFVKVTRVGKSGYITILDSSGNLLSHPYLHGNDLSEHSFIRQQLSHEQTFLEYKWQNPGEKEPRLKVAYSMKLDSGAVINISVYKDEMIDIIDKNRLKQKLTRYNFGKTGYIYVVDSHGKLILHPTNEGKSIRTLIGDSTDTFMAQAKAKPEGTFTYPLTVNGKTVMKTVAYKYYPYLDWIIASGISQHELTKPTDQLWSGLSMAVISLLLVIGVLILVLNSRHRRLIMIEQKDFLTGLNNRRCFMEHARYQDLKDNLTYSVIIFDIDKFKSINDTYGHQIGDQAILETAQVLKKFESESVIASRHGGEEFVLLLKEMSQQQAFLIAELIRHRVSEIAHIPTRFTISAGVYEGKSGTDKISDAISNADHALYHAKQTGRNKTVIYSSDLDKQVHGNKS</sequence>
<dbReference type="Pfam" id="PF00990">
    <property type="entry name" value="GGDEF"/>
    <property type="match status" value="1"/>
</dbReference>